<accession>A0A4R7JU03</accession>
<dbReference type="Gene3D" id="3.30.750.70">
    <property type="entry name" value="4-hydroxybutyrate coenzyme like domains"/>
    <property type="match status" value="1"/>
</dbReference>
<dbReference type="InterPro" id="IPR046433">
    <property type="entry name" value="ActCoA_hydro"/>
</dbReference>
<evidence type="ECO:0000259" key="1">
    <source>
        <dbReference type="Pfam" id="PF13336"/>
    </source>
</evidence>
<dbReference type="InterPro" id="IPR037171">
    <property type="entry name" value="NagB/RpiA_transferase-like"/>
</dbReference>
<dbReference type="Gene3D" id="3.40.1080.10">
    <property type="entry name" value="Glutaconate Coenzyme A-transferase"/>
    <property type="match status" value="1"/>
</dbReference>
<dbReference type="Pfam" id="PF13336">
    <property type="entry name" value="AcetylCoA_hyd_C"/>
    <property type="match status" value="1"/>
</dbReference>
<dbReference type="PANTHER" id="PTHR21432">
    <property type="entry name" value="ACETYL-COA HYDROLASE-RELATED"/>
    <property type="match status" value="1"/>
</dbReference>
<dbReference type="AlphaFoldDB" id="A0A4R7JU03"/>
<sequence length="726" mass="80806">MATARTHQSFESLERSVDAVIAKVGKDIRLGLPLGLGKPVNLVNALYQRARKDPELKLHIFTALSLEKPLGGQSLERRFMGPFVERVFKGVPDLDYVVDLRQGQLPDNVQVSEFFFKAGSWLGHKDQQQNYICTNYTHAVRDLMAQGVNVVGQMVAPHPAGEERVSLSCNPDLTIDLIPEMRAREAAGEPVAIMAEVNDQLPWMGHHADRSMDEFDVILKGDDWNHPLFSAPKMPVVPEDHMIGFYASSLIRDAGTLQVGIGSLGDAVVYSTLTRHHDNDRYVELAEKVGLEKNFPIVNEVGGTDPLPDGLYGCSEMMVDGFLYLLKDGVLTREVFEDETLQRLVDDGRIAKRVSLQTLDTLVEEGLIRSTLRARDLTWLQRFGILRADCEFKGGQLLVDEEGITPDLSDESSRKAIEIHALGKQLSGGVVMHGGFYIGPEKFYQGLRELSEEERNSISMTSVCFINQLYDHQYGAQSLKQAQRRHARFINSAMMVTLNGAAVSDGLENGQVLSGVGGQYNFVAMAHELPEGHSILTLRAVRNSGEKPASNIMFNYGHCTIPRHLRDFVVTEYGIAYLRGKSDQEVFQELIKIADSRFQPELVSQAKKAGKIPQDWEVPAEFRNNTPERIEAVIGAFQQSHDLFPRFPFGCDFTDDELKLGKALKALKAKGGSTKGKIGLLLQALRAPQPDAEQLRLLERMGLSEPDNFHSRLEKRLLMVGLSATK</sequence>
<dbReference type="OrthoDB" id="9801795at2"/>
<keyword evidence="2" id="KW-0808">Transferase</keyword>
<proteinExistence type="predicted"/>
<evidence type="ECO:0000313" key="2">
    <source>
        <dbReference type="EMBL" id="TDT40389.1"/>
    </source>
</evidence>
<dbReference type="RefSeq" id="WP_133736391.1">
    <property type="nucleotide sequence ID" value="NZ_SOAX01000004.1"/>
</dbReference>
<dbReference type="InterPro" id="IPR026888">
    <property type="entry name" value="AcetylCoA_hyd_C"/>
</dbReference>
<dbReference type="GO" id="GO:0008775">
    <property type="term" value="F:acetate CoA-transferase activity"/>
    <property type="evidence" value="ECO:0007669"/>
    <property type="project" value="InterPro"/>
</dbReference>
<reference evidence="2 3" key="1">
    <citation type="submission" date="2019-03" db="EMBL/GenBank/DDBJ databases">
        <title>Genomic Encyclopedia of Type Strains, Phase IV (KMG-IV): sequencing the most valuable type-strain genomes for metagenomic binning, comparative biology and taxonomic classification.</title>
        <authorList>
            <person name="Goeker M."/>
        </authorList>
    </citation>
    <scope>NUCLEOTIDE SEQUENCE [LARGE SCALE GENOMIC DNA]</scope>
    <source>
        <strain evidence="2 3">DSM 15505</strain>
    </source>
</reference>
<organism evidence="2 3">
    <name type="scientific">Halospina denitrificans</name>
    <dbReference type="NCBI Taxonomy" id="332522"/>
    <lineage>
        <taxon>Bacteria</taxon>
        <taxon>Pseudomonadati</taxon>
        <taxon>Pseudomonadota</taxon>
        <taxon>Gammaproteobacteria</taxon>
        <taxon>Halospina</taxon>
    </lineage>
</organism>
<dbReference type="SUPFAM" id="SSF100950">
    <property type="entry name" value="NagB/RpiA/CoA transferase-like"/>
    <property type="match status" value="1"/>
</dbReference>
<dbReference type="Proteomes" id="UP000295830">
    <property type="component" value="Unassembled WGS sequence"/>
</dbReference>
<protein>
    <submittedName>
        <fullName evidence="2">Acetyl-CoA hydrolase/transferase-like protein</fullName>
    </submittedName>
</protein>
<gene>
    <name evidence="2" type="ORF">DES49_2155</name>
</gene>
<dbReference type="EMBL" id="SOAX01000004">
    <property type="protein sequence ID" value="TDT40389.1"/>
    <property type="molecule type" value="Genomic_DNA"/>
</dbReference>
<feature type="domain" description="Acetyl-CoA hydrolase/transferase C-terminal" evidence="1">
    <location>
        <begin position="439"/>
        <end position="606"/>
    </location>
</feature>
<dbReference type="GO" id="GO:0006083">
    <property type="term" value="P:acetate metabolic process"/>
    <property type="evidence" value="ECO:0007669"/>
    <property type="project" value="InterPro"/>
</dbReference>
<keyword evidence="3" id="KW-1185">Reference proteome</keyword>
<keyword evidence="2" id="KW-0378">Hydrolase</keyword>
<dbReference type="PANTHER" id="PTHR21432:SF20">
    <property type="entry name" value="ACETYL-COA HYDROLASE"/>
    <property type="match status" value="1"/>
</dbReference>
<dbReference type="InterPro" id="IPR038460">
    <property type="entry name" value="AcetylCoA_hyd_C_sf"/>
</dbReference>
<dbReference type="GO" id="GO:0016787">
    <property type="term" value="F:hydrolase activity"/>
    <property type="evidence" value="ECO:0007669"/>
    <property type="project" value="UniProtKB-KW"/>
</dbReference>
<evidence type="ECO:0000313" key="3">
    <source>
        <dbReference type="Proteomes" id="UP000295830"/>
    </source>
</evidence>
<dbReference type="Gene3D" id="3.40.1080.20">
    <property type="entry name" value="Acetyl-CoA hydrolase/transferase C-terminal domain"/>
    <property type="match status" value="1"/>
</dbReference>
<name>A0A4R7JU03_9GAMM</name>
<comment type="caution">
    <text evidence="2">The sequence shown here is derived from an EMBL/GenBank/DDBJ whole genome shotgun (WGS) entry which is preliminary data.</text>
</comment>